<feature type="compositionally biased region" description="Low complexity" evidence="1">
    <location>
        <begin position="16"/>
        <end position="32"/>
    </location>
</feature>
<sequence>MKLTRAGIRDLEIKTTEAPYPTTEAPHPTTEAPQPPCRCECHCCDCDGRNDKSRESREDNKSHGHKGGKSRGSNEENKSHGPHKSGEGKKGRRDA</sequence>
<reference evidence="3" key="1">
    <citation type="submission" date="2016-11" db="UniProtKB">
        <authorList>
            <consortium name="WormBaseParasite"/>
        </authorList>
    </citation>
    <scope>IDENTIFICATION</scope>
</reference>
<dbReference type="AlphaFoldDB" id="A0A1I8AH39"/>
<evidence type="ECO:0000256" key="1">
    <source>
        <dbReference type="SAM" id="MobiDB-lite"/>
    </source>
</evidence>
<protein>
    <submittedName>
        <fullName evidence="3">Uncharacterized protein</fullName>
    </submittedName>
</protein>
<organism evidence="2 3">
    <name type="scientific">Steinernema glaseri</name>
    <dbReference type="NCBI Taxonomy" id="37863"/>
    <lineage>
        <taxon>Eukaryota</taxon>
        <taxon>Metazoa</taxon>
        <taxon>Ecdysozoa</taxon>
        <taxon>Nematoda</taxon>
        <taxon>Chromadorea</taxon>
        <taxon>Rhabditida</taxon>
        <taxon>Tylenchina</taxon>
        <taxon>Panagrolaimomorpha</taxon>
        <taxon>Strongyloidoidea</taxon>
        <taxon>Steinernematidae</taxon>
        <taxon>Steinernema</taxon>
    </lineage>
</organism>
<proteinExistence type="predicted"/>
<feature type="region of interest" description="Disordered" evidence="1">
    <location>
        <begin position="50"/>
        <end position="95"/>
    </location>
</feature>
<name>A0A1I8AH39_9BILA</name>
<evidence type="ECO:0000313" key="2">
    <source>
        <dbReference type="Proteomes" id="UP000095287"/>
    </source>
</evidence>
<feature type="compositionally biased region" description="Basic and acidic residues" evidence="1">
    <location>
        <begin position="72"/>
        <end position="95"/>
    </location>
</feature>
<keyword evidence="2" id="KW-1185">Reference proteome</keyword>
<feature type="compositionally biased region" description="Basic and acidic residues" evidence="1">
    <location>
        <begin position="50"/>
        <end position="62"/>
    </location>
</feature>
<accession>A0A1I8AH39</accession>
<dbReference type="WBParaSite" id="L893_g5545.t1">
    <property type="protein sequence ID" value="L893_g5545.t1"/>
    <property type="gene ID" value="L893_g5545"/>
</dbReference>
<feature type="region of interest" description="Disordered" evidence="1">
    <location>
        <begin position="1"/>
        <end position="36"/>
    </location>
</feature>
<evidence type="ECO:0000313" key="3">
    <source>
        <dbReference type="WBParaSite" id="L893_g5545.t1"/>
    </source>
</evidence>
<dbReference type="Proteomes" id="UP000095287">
    <property type="component" value="Unplaced"/>
</dbReference>